<proteinExistence type="predicted"/>
<gene>
    <name evidence="1" type="ORF">SCWH03_04900</name>
</gene>
<comment type="caution">
    <text evidence="1">The sequence shown here is derived from an EMBL/GenBank/DDBJ whole genome shotgun (WGS) entry which is preliminary data.</text>
</comment>
<name>A0A6A0AMV4_9ACTN</name>
<accession>A0A6A0AMV4</accession>
<protein>
    <submittedName>
        <fullName evidence="1">Uncharacterized protein</fullName>
    </submittedName>
</protein>
<dbReference type="AlphaFoldDB" id="A0A6A0AMV4"/>
<dbReference type="Proteomes" id="UP000484988">
    <property type="component" value="Unassembled WGS sequence"/>
</dbReference>
<evidence type="ECO:0000313" key="2">
    <source>
        <dbReference type="Proteomes" id="UP000484988"/>
    </source>
</evidence>
<organism evidence="1 2">
    <name type="scientific">Streptomyces pacificus</name>
    <dbReference type="NCBI Taxonomy" id="2705029"/>
    <lineage>
        <taxon>Bacteria</taxon>
        <taxon>Bacillati</taxon>
        <taxon>Actinomycetota</taxon>
        <taxon>Actinomycetes</taxon>
        <taxon>Kitasatosporales</taxon>
        <taxon>Streptomycetaceae</taxon>
        <taxon>Streptomyces</taxon>
    </lineage>
</organism>
<reference evidence="1 2" key="1">
    <citation type="submission" date="2020-02" db="EMBL/GenBank/DDBJ databases">
        <title>Whole Genome Shotgun Sequence of Streptomyces sp. strain CWH03.</title>
        <authorList>
            <person name="Dohra H."/>
            <person name="Kodani S."/>
            <person name="Yamamura H."/>
        </authorList>
    </citation>
    <scope>NUCLEOTIDE SEQUENCE [LARGE SCALE GENOMIC DNA]</scope>
    <source>
        <strain evidence="1 2">CWH03</strain>
    </source>
</reference>
<keyword evidence="2" id="KW-1185">Reference proteome</keyword>
<dbReference type="RefSeq" id="WP_173261035.1">
    <property type="nucleotide sequence ID" value="NZ_BLLG01000001.1"/>
</dbReference>
<dbReference type="EMBL" id="BLLG01000001">
    <property type="protein sequence ID" value="GFH34276.1"/>
    <property type="molecule type" value="Genomic_DNA"/>
</dbReference>
<sequence>MTHPASPAVEYQLSTHGTWSPTYTTHKATVYASLPGRLPKVVAVGTCRLRRTGEPLTVDIPDWEPGYDWDRLSTGMGPGEWVCTPEWVGDGPAPVPGP</sequence>
<evidence type="ECO:0000313" key="1">
    <source>
        <dbReference type="EMBL" id="GFH34276.1"/>
    </source>
</evidence>